<dbReference type="Gene3D" id="1.10.287.1080">
    <property type="entry name" value="MazG-like"/>
    <property type="match status" value="1"/>
</dbReference>
<keyword evidence="3" id="KW-1185">Reference proteome</keyword>
<organism evidence="2 3">
    <name type="scientific">Planococcus lenghuensis</name>
    <dbReference type="NCBI Taxonomy" id="2213202"/>
    <lineage>
        <taxon>Bacteria</taxon>
        <taxon>Bacillati</taxon>
        <taxon>Bacillota</taxon>
        <taxon>Bacilli</taxon>
        <taxon>Bacillales</taxon>
        <taxon>Caryophanaceae</taxon>
        <taxon>Planococcus</taxon>
    </lineage>
</organism>
<protein>
    <recommendedName>
        <fullName evidence="1">NTP pyrophosphohydrolase MazG-like domain-containing protein</fullName>
    </recommendedName>
</protein>
<name>A0A1Q2L2A7_9BACL</name>
<sequence>MKDIQEFAGQFQREMGWEVDEKSFEGSRASLLNNYMLLTTEVGEVAEELRKMFNLTYRYASEGMDEETAFRLAQETVRGDIGKELADCLAYITKFANFFEVDLEESFYKKMDEVKNRQNKDTISARHDMGKGR</sequence>
<dbReference type="EMBL" id="CP019640">
    <property type="protein sequence ID" value="AQQ54588.1"/>
    <property type="molecule type" value="Genomic_DNA"/>
</dbReference>
<dbReference type="AlphaFoldDB" id="A0A1Q2L2A7"/>
<proteinExistence type="predicted"/>
<dbReference type="OrthoDB" id="2936536at2"/>
<gene>
    <name evidence="2" type="ORF">B0X71_16750</name>
</gene>
<dbReference type="Proteomes" id="UP000188184">
    <property type="component" value="Chromosome"/>
</dbReference>
<evidence type="ECO:0000259" key="1">
    <source>
        <dbReference type="Pfam" id="PF03819"/>
    </source>
</evidence>
<reference evidence="2 3" key="1">
    <citation type="submission" date="2017-02" db="EMBL/GenBank/DDBJ databases">
        <title>The complete genomic sequence of a novel cold adapted crude oil-degrading bacterium Planococcus qaidamina Y42.</title>
        <authorList>
            <person name="Yang R."/>
        </authorList>
    </citation>
    <scope>NUCLEOTIDE SEQUENCE [LARGE SCALE GENOMIC DNA]</scope>
    <source>
        <strain evidence="2 3">Y42</strain>
    </source>
</reference>
<feature type="domain" description="NTP pyrophosphohydrolase MazG-like" evidence="1">
    <location>
        <begin position="35"/>
        <end position="119"/>
    </location>
</feature>
<dbReference type="KEGG" id="pmar:B0X71_16750"/>
<dbReference type="SUPFAM" id="SSF101386">
    <property type="entry name" value="all-alpha NTP pyrophosphatases"/>
    <property type="match status" value="1"/>
</dbReference>
<dbReference type="InterPro" id="IPR004518">
    <property type="entry name" value="MazG-like_dom"/>
</dbReference>
<evidence type="ECO:0000313" key="2">
    <source>
        <dbReference type="EMBL" id="AQQ54588.1"/>
    </source>
</evidence>
<accession>A0A1Q2L2A7</accession>
<dbReference type="RefSeq" id="WP_077590485.1">
    <property type="nucleotide sequence ID" value="NZ_CP019640.1"/>
</dbReference>
<evidence type="ECO:0000313" key="3">
    <source>
        <dbReference type="Proteomes" id="UP000188184"/>
    </source>
</evidence>
<dbReference type="Pfam" id="PF03819">
    <property type="entry name" value="MazG"/>
    <property type="match status" value="1"/>
</dbReference>